<feature type="transmembrane region" description="Helical" evidence="9">
    <location>
        <begin position="67"/>
        <end position="84"/>
    </location>
</feature>
<sequence>MAEKDEFEDAVPPQLPLWRLVIDQARVTPEVLNYPYRGSGTTEDPYIVTYIPNDPGNPFTWTSKRRWAISWIVATEILATAFASSAFSGTIRELIIDFHASTELITAGISLFVLGFALGPLLWAPLSEIYGRQIIFFITFGVFTAFNGGCAGANSIGTLLVLRFFAGAFGSSPFTNAGGVIADIFPASERGLAMGIFSLAPSMGPTLGPFCSGFLGENEGWQWVMGLLTIFSGVLWIAGALFVPETYAPVILRKRVDKLSQMTGKVYTLEADKEKGRPSVKSLLPTALIRPWILLFLEPIVLLLSLYIAIVYGTLYLMFGAYPIVFQQHRGWSEGIGGLPFIGVAVGMVAGIIFSGYTNKWYIREAEKHGGVAPAEARLPPAFYGAVAIPIGLFWFAWTNYTSIHWISPVMAGAPFGFGFTIIFLVVTNYLIDSYTIFAASVLAANTVLRSLFGAAFPLFTPDMFDTLGIHWGASIPAFLALACVPFPFIFYKYGAQIRARCVYAAQAEAAMAELRARAARAAEGGVEESVSEKEEEGTTPGEGEEGAEARFEPIRPTRTNASVDRASMRGGLTRIKSRSGSISEAAGYDFSPFDIDRVNTQNSIAGLDLSRTRTSLERSRTHRSIERTRTSER</sequence>
<keyword evidence="6 9" id="KW-0472">Membrane</keyword>
<dbReference type="PANTHER" id="PTHR23502:SF186">
    <property type="entry name" value="MAJOR FACILITATOR SUPERFAMILY (MFS) PROFILE DOMAIN-CONTAINING PROTEIN"/>
    <property type="match status" value="1"/>
</dbReference>
<feature type="domain" description="Major facilitator superfamily (MFS) profile" evidence="10">
    <location>
        <begin position="69"/>
        <end position="501"/>
    </location>
</feature>
<dbReference type="InterPro" id="IPR020846">
    <property type="entry name" value="MFS_dom"/>
</dbReference>
<evidence type="ECO:0000256" key="1">
    <source>
        <dbReference type="ARBA" id="ARBA00004651"/>
    </source>
</evidence>
<evidence type="ECO:0000259" key="10">
    <source>
        <dbReference type="PROSITE" id="PS50850"/>
    </source>
</evidence>
<protein>
    <recommendedName>
        <fullName evidence="10">Major facilitator superfamily (MFS) profile domain-containing protein</fullName>
    </recommendedName>
</protein>
<dbReference type="GO" id="GO:0005886">
    <property type="term" value="C:plasma membrane"/>
    <property type="evidence" value="ECO:0007669"/>
    <property type="project" value="UniProtKB-SubCell"/>
</dbReference>
<proteinExistence type="inferred from homology"/>
<feature type="transmembrane region" description="Helical" evidence="9">
    <location>
        <begin position="192"/>
        <end position="215"/>
    </location>
</feature>
<keyword evidence="2" id="KW-0813">Transport</keyword>
<reference evidence="11" key="1">
    <citation type="submission" date="2023-01" db="EMBL/GenBank/DDBJ databases">
        <title>Exophiala dermititidis isolated from Cystic Fibrosis Patient.</title>
        <authorList>
            <person name="Kurbessoian T."/>
            <person name="Crocker A."/>
            <person name="Murante D."/>
            <person name="Hogan D.A."/>
            <person name="Stajich J.E."/>
        </authorList>
    </citation>
    <scope>NUCLEOTIDE SEQUENCE</scope>
    <source>
        <strain evidence="11">Ex8</strain>
    </source>
</reference>
<feature type="compositionally biased region" description="Acidic residues" evidence="8">
    <location>
        <begin position="534"/>
        <end position="547"/>
    </location>
</feature>
<dbReference type="Proteomes" id="UP001161757">
    <property type="component" value="Unassembled WGS sequence"/>
</dbReference>
<dbReference type="Gene3D" id="1.20.1250.20">
    <property type="entry name" value="MFS general substrate transporter like domains"/>
    <property type="match status" value="1"/>
</dbReference>
<comment type="similarity">
    <text evidence="7">Belongs to the major facilitator superfamily. DHA1 family. Polyamines/proton antiporter (TC 2.A.1.2.16) subfamily.</text>
</comment>
<evidence type="ECO:0000256" key="4">
    <source>
        <dbReference type="ARBA" id="ARBA00022692"/>
    </source>
</evidence>
<comment type="subcellular location">
    <subcellularLocation>
        <location evidence="1">Cell membrane</location>
        <topology evidence="1">Multi-pass membrane protein</topology>
    </subcellularLocation>
</comment>
<feature type="transmembrane region" description="Helical" evidence="9">
    <location>
        <begin position="404"/>
        <end position="428"/>
    </location>
</feature>
<dbReference type="InterPro" id="IPR011701">
    <property type="entry name" value="MFS"/>
</dbReference>
<feature type="transmembrane region" description="Helical" evidence="9">
    <location>
        <begin position="469"/>
        <end position="491"/>
    </location>
</feature>
<name>A0AAN6ES24_EXODE</name>
<evidence type="ECO:0000256" key="3">
    <source>
        <dbReference type="ARBA" id="ARBA00022475"/>
    </source>
</evidence>
<keyword evidence="5 9" id="KW-1133">Transmembrane helix</keyword>
<dbReference type="AlphaFoldDB" id="A0AAN6ES24"/>
<feature type="region of interest" description="Disordered" evidence="8">
    <location>
        <begin position="524"/>
        <end position="571"/>
    </location>
</feature>
<evidence type="ECO:0000256" key="8">
    <source>
        <dbReference type="SAM" id="MobiDB-lite"/>
    </source>
</evidence>
<dbReference type="Pfam" id="PF07690">
    <property type="entry name" value="MFS_1"/>
    <property type="match status" value="1"/>
</dbReference>
<feature type="transmembrane region" description="Helical" evidence="9">
    <location>
        <begin position="339"/>
        <end position="358"/>
    </location>
</feature>
<dbReference type="EMBL" id="JAJGCB010000011">
    <property type="protein sequence ID" value="KAJ8990248.1"/>
    <property type="molecule type" value="Genomic_DNA"/>
</dbReference>
<evidence type="ECO:0000256" key="7">
    <source>
        <dbReference type="ARBA" id="ARBA00038459"/>
    </source>
</evidence>
<dbReference type="SUPFAM" id="SSF103473">
    <property type="entry name" value="MFS general substrate transporter"/>
    <property type="match status" value="1"/>
</dbReference>
<feature type="transmembrane region" description="Helical" evidence="9">
    <location>
        <begin position="292"/>
        <end position="319"/>
    </location>
</feature>
<evidence type="ECO:0000256" key="6">
    <source>
        <dbReference type="ARBA" id="ARBA00023136"/>
    </source>
</evidence>
<feature type="transmembrane region" description="Helical" evidence="9">
    <location>
        <begin position="162"/>
        <end position="185"/>
    </location>
</feature>
<evidence type="ECO:0000256" key="9">
    <source>
        <dbReference type="SAM" id="Phobius"/>
    </source>
</evidence>
<keyword evidence="4 9" id="KW-0812">Transmembrane</keyword>
<feature type="transmembrane region" description="Helical" evidence="9">
    <location>
        <begin position="435"/>
        <end position="457"/>
    </location>
</feature>
<feature type="transmembrane region" description="Helical" evidence="9">
    <location>
        <begin position="221"/>
        <end position="243"/>
    </location>
</feature>
<evidence type="ECO:0000313" key="12">
    <source>
        <dbReference type="Proteomes" id="UP001161757"/>
    </source>
</evidence>
<feature type="transmembrane region" description="Helical" evidence="9">
    <location>
        <begin position="104"/>
        <end position="123"/>
    </location>
</feature>
<organism evidence="11 12">
    <name type="scientific">Exophiala dermatitidis</name>
    <name type="common">Black yeast-like fungus</name>
    <name type="synonym">Wangiella dermatitidis</name>
    <dbReference type="NCBI Taxonomy" id="5970"/>
    <lineage>
        <taxon>Eukaryota</taxon>
        <taxon>Fungi</taxon>
        <taxon>Dikarya</taxon>
        <taxon>Ascomycota</taxon>
        <taxon>Pezizomycotina</taxon>
        <taxon>Eurotiomycetes</taxon>
        <taxon>Chaetothyriomycetidae</taxon>
        <taxon>Chaetothyriales</taxon>
        <taxon>Herpotrichiellaceae</taxon>
        <taxon>Exophiala</taxon>
    </lineage>
</organism>
<evidence type="ECO:0000313" key="11">
    <source>
        <dbReference type="EMBL" id="KAJ8990248.1"/>
    </source>
</evidence>
<dbReference type="CDD" id="cd17323">
    <property type="entry name" value="MFS_Tpo1_MDR_like"/>
    <property type="match status" value="1"/>
</dbReference>
<evidence type="ECO:0000256" key="5">
    <source>
        <dbReference type="ARBA" id="ARBA00022989"/>
    </source>
</evidence>
<dbReference type="PANTHER" id="PTHR23502">
    <property type="entry name" value="MAJOR FACILITATOR SUPERFAMILY"/>
    <property type="match status" value="1"/>
</dbReference>
<dbReference type="GO" id="GO:0022857">
    <property type="term" value="F:transmembrane transporter activity"/>
    <property type="evidence" value="ECO:0007669"/>
    <property type="project" value="InterPro"/>
</dbReference>
<feature type="region of interest" description="Disordered" evidence="8">
    <location>
        <begin position="604"/>
        <end position="634"/>
    </location>
</feature>
<dbReference type="FunFam" id="1.20.1250.20:FF:000266">
    <property type="entry name" value="MFS multidrug transporter, putative"/>
    <property type="match status" value="1"/>
</dbReference>
<feature type="transmembrane region" description="Helical" evidence="9">
    <location>
        <begin position="379"/>
        <end position="398"/>
    </location>
</feature>
<keyword evidence="3" id="KW-1003">Cell membrane</keyword>
<evidence type="ECO:0000256" key="2">
    <source>
        <dbReference type="ARBA" id="ARBA00022448"/>
    </source>
</evidence>
<dbReference type="PROSITE" id="PS50850">
    <property type="entry name" value="MFS"/>
    <property type="match status" value="1"/>
</dbReference>
<feature type="transmembrane region" description="Helical" evidence="9">
    <location>
        <begin position="135"/>
        <end position="156"/>
    </location>
</feature>
<feature type="compositionally biased region" description="Basic and acidic residues" evidence="8">
    <location>
        <begin position="611"/>
        <end position="634"/>
    </location>
</feature>
<comment type="caution">
    <text evidence="11">The sequence shown here is derived from an EMBL/GenBank/DDBJ whole genome shotgun (WGS) entry which is preliminary data.</text>
</comment>
<accession>A0AAN6ES24</accession>
<gene>
    <name evidence="11" type="ORF">HRR80_005735</name>
</gene>
<dbReference type="InterPro" id="IPR036259">
    <property type="entry name" value="MFS_trans_sf"/>
</dbReference>